<evidence type="ECO:0000259" key="2">
    <source>
        <dbReference type="Pfam" id="PF04542"/>
    </source>
</evidence>
<keyword evidence="5" id="KW-1185">Reference proteome</keyword>
<protein>
    <submittedName>
        <fullName evidence="4">RNA polymerase sigma factor SigJ</fullName>
    </submittedName>
</protein>
<dbReference type="EMBL" id="JASJEV010000010">
    <property type="protein sequence ID" value="MDJ1159519.1"/>
    <property type="molecule type" value="Genomic_DNA"/>
</dbReference>
<dbReference type="InterPro" id="IPR013249">
    <property type="entry name" value="RNA_pol_sigma70_r4_t2"/>
</dbReference>
<dbReference type="NCBIfam" id="TIGR02937">
    <property type="entry name" value="sigma70-ECF"/>
    <property type="match status" value="1"/>
</dbReference>
<evidence type="ECO:0000313" key="4">
    <source>
        <dbReference type="EMBL" id="MDJ1159519.1"/>
    </source>
</evidence>
<dbReference type="Pfam" id="PF08281">
    <property type="entry name" value="Sigma70_r4_2"/>
    <property type="match status" value="1"/>
</dbReference>
<dbReference type="InterPro" id="IPR032710">
    <property type="entry name" value="NTF2-like_dom_sf"/>
</dbReference>
<dbReference type="SUPFAM" id="SSF88659">
    <property type="entry name" value="Sigma3 and sigma4 domains of RNA polymerase sigma factors"/>
    <property type="match status" value="1"/>
</dbReference>
<comment type="caution">
    <text evidence="4">The sequence shown here is derived from an EMBL/GenBank/DDBJ whole genome shotgun (WGS) entry which is preliminary data.</text>
</comment>
<dbReference type="InterPro" id="IPR007627">
    <property type="entry name" value="RNA_pol_sigma70_r2"/>
</dbReference>
<organism evidence="4 5">
    <name type="scientific">Chelatococcus albus</name>
    <dbReference type="NCBI Taxonomy" id="3047466"/>
    <lineage>
        <taxon>Bacteria</taxon>
        <taxon>Pseudomonadati</taxon>
        <taxon>Pseudomonadota</taxon>
        <taxon>Alphaproteobacteria</taxon>
        <taxon>Hyphomicrobiales</taxon>
        <taxon>Chelatococcaceae</taxon>
        <taxon>Chelatococcus</taxon>
    </lineage>
</organism>
<dbReference type="SUPFAM" id="SSF54427">
    <property type="entry name" value="NTF2-like"/>
    <property type="match status" value="1"/>
</dbReference>
<proteinExistence type="predicted"/>
<dbReference type="InterPro" id="IPR013325">
    <property type="entry name" value="RNA_pol_sigma_r2"/>
</dbReference>
<dbReference type="Gene3D" id="1.10.1740.10">
    <property type="match status" value="1"/>
</dbReference>
<gene>
    <name evidence="4" type="primary">sigJ</name>
    <name evidence="4" type="ORF">QNA08_14880</name>
</gene>
<dbReference type="InterPro" id="IPR052704">
    <property type="entry name" value="ECF_Sigma-70_Domain"/>
</dbReference>
<evidence type="ECO:0000313" key="5">
    <source>
        <dbReference type="Proteomes" id="UP001321492"/>
    </source>
</evidence>
<dbReference type="InterPro" id="IPR036388">
    <property type="entry name" value="WH-like_DNA-bd_sf"/>
</dbReference>
<dbReference type="Gene3D" id="1.10.10.10">
    <property type="entry name" value="Winged helix-like DNA-binding domain superfamily/Winged helix DNA-binding domain"/>
    <property type="match status" value="1"/>
</dbReference>
<evidence type="ECO:0000259" key="3">
    <source>
        <dbReference type="Pfam" id="PF08281"/>
    </source>
</evidence>
<sequence length="301" mass="33006">MDVAARTPGHGKAAVFEAKRQRLMSVAYRMLGSVSDAEDVVQDAYLRWHAAPEVAIRVPEAWLLAVVTRLALDRLRAAKRERDAYVGPWLPEPWAGGAGVAEAPDAAHEQAEELSYAFLVLLERLAPEERAAFLLREVFEADYALVAATLERKEAACRQLVHRARERLAAGRARRVATAAEKADLLRRFQAAARAQDGETLARLLAPDATFTADGGGKTFAARKVLEGAARIAHVVLGIRRKAPGPEVDRLVWLDGEPAMTVWRDGVLRTVTLVDVDEGRIRAIYNVLNPDKLRHCAVASS</sequence>
<dbReference type="InterPro" id="IPR014284">
    <property type="entry name" value="RNA_pol_sigma-70_dom"/>
</dbReference>
<dbReference type="RefSeq" id="WP_283741517.1">
    <property type="nucleotide sequence ID" value="NZ_JASJEV010000010.1"/>
</dbReference>
<dbReference type="PANTHER" id="PTHR30173:SF36">
    <property type="entry name" value="ECF RNA POLYMERASE SIGMA FACTOR SIGJ"/>
    <property type="match status" value="1"/>
</dbReference>
<feature type="domain" description="RNA polymerase sigma-70 region 2" evidence="2">
    <location>
        <begin position="16"/>
        <end position="80"/>
    </location>
</feature>
<reference evidence="4 5" key="1">
    <citation type="submission" date="2023-05" db="EMBL/GenBank/DDBJ databases">
        <title>Chelatococcus sp. nov., a moderately thermophilic bacterium isolated from hot spring microbial mat.</title>
        <authorList>
            <person name="Hu C.-J."/>
            <person name="Li W.-J."/>
        </authorList>
    </citation>
    <scope>NUCLEOTIDE SEQUENCE [LARGE SCALE GENOMIC DNA]</scope>
    <source>
        <strain evidence="4 5">SYSU G07232</strain>
    </source>
</reference>
<evidence type="ECO:0000256" key="1">
    <source>
        <dbReference type="ARBA" id="ARBA00011344"/>
    </source>
</evidence>
<accession>A0ABT7AL15</accession>
<dbReference type="Proteomes" id="UP001321492">
    <property type="component" value="Unassembled WGS sequence"/>
</dbReference>
<name>A0ABT7AL15_9HYPH</name>
<dbReference type="NCBIfam" id="NF007214">
    <property type="entry name" value="PRK09636.1"/>
    <property type="match status" value="1"/>
</dbReference>
<dbReference type="PANTHER" id="PTHR30173">
    <property type="entry name" value="SIGMA 19 FACTOR"/>
    <property type="match status" value="1"/>
</dbReference>
<dbReference type="InterPro" id="IPR013324">
    <property type="entry name" value="RNA_pol_sigma_r3/r4-like"/>
</dbReference>
<dbReference type="Gene3D" id="3.10.450.50">
    <property type="match status" value="1"/>
</dbReference>
<feature type="domain" description="RNA polymerase sigma factor 70 region 4 type 2" evidence="3">
    <location>
        <begin position="118"/>
        <end position="168"/>
    </location>
</feature>
<dbReference type="Pfam" id="PF04542">
    <property type="entry name" value="Sigma70_r2"/>
    <property type="match status" value="1"/>
</dbReference>
<comment type="subunit">
    <text evidence="1">Interacts transiently with the RNA polymerase catalytic core formed by RpoA, RpoB, RpoC and RpoZ (2 alpha, 1 beta, 1 beta' and 1 omega subunit) to form the RNA polymerase holoenzyme that can initiate transcription.</text>
</comment>
<dbReference type="SUPFAM" id="SSF88946">
    <property type="entry name" value="Sigma2 domain of RNA polymerase sigma factors"/>
    <property type="match status" value="1"/>
</dbReference>